<dbReference type="PANTHER" id="PTHR43684">
    <property type="match status" value="1"/>
</dbReference>
<accession>A0A1H8WHL5</accession>
<dbReference type="EMBL" id="FOEE01000020">
    <property type="protein sequence ID" value="SEP27155.1"/>
    <property type="molecule type" value="Genomic_DNA"/>
</dbReference>
<comment type="subcellular location">
    <subcellularLocation>
        <location evidence="1">Peroxisome</location>
    </subcellularLocation>
</comment>
<sequence>MLSEHIDGHVSSLRLERPERLNSFTAADYRDLRLALERARADVGVRVVVLTGAGRAFSSGADRSLLDPAGGAAREGAAAEFDALLATLRSFEKPLLGAVNGLAVGVGCTLLLYCDLLLAAASARFRLPFTALGLVPEAGSSALLPARVRWDAAMWAMLSSEWFDADEAREMGLVWRVVPDASLVDRTTTVATTLAALDPGAVVATKRLLTAGRADVAQRAAEREMAAMRPLSGRPGGMAPTPPPDAPGPPP</sequence>
<keyword evidence="3" id="KW-0413">Isomerase</keyword>
<dbReference type="InterPro" id="IPR001753">
    <property type="entry name" value="Enoyl-CoA_hydra/iso"/>
</dbReference>
<dbReference type="SUPFAM" id="SSF52096">
    <property type="entry name" value="ClpP/crotonase"/>
    <property type="match status" value="1"/>
</dbReference>
<gene>
    <name evidence="5" type="ORF">SAMN05660991_04428</name>
</gene>
<evidence type="ECO:0000313" key="6">
    <source>
        <dbReference type="Proteomes" id="UP000198960"/>
    </source>
</evidence>
<dbReference type="Proteomes" id="UP000198960">
    <property type="component" value="Unassembled WGS sequence"/>
</dbReference>
<dbReference type="InterPro" id="IPR029045">
    <property type="entry name" value="ClpP/crotonase-like_dom_sf"/>
</dbReference>
<proteinExistence type="predicted"/>
<dbReference type="Gene3D" id="3.90.226.10">
    <property type="entry name" value="2-enoyl-CoA Hydratase, Chain A, domain 1"/>
    <property type="match status" value="1"/>
</dbReference>
<dbReference type="STRING" id="673521.SAMN05660991_04428"/>
<reference evidence="6" key="1">
    <citation type="submission" date="2016-10" db="EMBL/GenBank/DDBJ databases">
        <authorList>
            <person name="Varghese N."/>
            <person name="Submissions S."/>
        </authorList>
    </citation>
    <scope>NUCLEOTIDE SEQUENCE [LARGE SCALE GENOMIC DNA]</scope>
    <source>
        <strain evidence="6">DSM 45413</strain>
    </source>
</reference>
<evidence type="ECO:0000256" key="1">
    <source>
        <dbReference type="ARBA" id="ARBA00004275"/>
    </source>
</evidence>
<dbReference type="CDD" id="cd06558">
    <property type="entry name" value="crotonase-like"/>
    <property type="match status" value="1"/>
</dbReference>
<dbReference type="AlphaFoldDB" id="A0A1H8WHL5"/>
<dbReference type="InterPro" id="IPR051053">
    <property type="entry name" value="ECH/Chromodomain_protein"/>
</dbReference>
<organism evidence="5 6">
    <name type="scientific">Trujillonella endophytica</name>
    <dbReference type="NCBI Taxonomy" id="673521"/>
    <lineage>
        <taxon>Bacteria</taxon>
        <taxon>Bacillati</taxon>
        <taxon>Actinomycetota</taxon>
        <taxon>Actinomycetes</taxon>
        <taxon>Geodermatophilales</taxon>
        <taxon>Geodermatophilaceae</taxon>
        <taxon>Trujillonella</taxon>
    </lineage>
</organism>
<dbReference type="Pfam" id="PF00378">
    <property type="entry name" value="ECH_1"/>
    <property type="match status" value="1"/>
</dbReference>
<feature type="region of interest" description="Disordered" evidence="4">
    <location>
        <begin position="221"/>
        <end position="251"/>
    </location>
</feature>
<evidence type="ECO:0000256" key="4">
    <source>
        <dbReference type="SAM" id="MobiDB-lite"/>
    </source>
</evidence>
<dbReference type="RefSeq" id="WP_091949013.1">
    <property type="nucleotide sequence ID" value="NZ_FOEE01000020.1"/>
</dbReference>
<name>A0A1H8WHL5_9ACTN</name>
<protein>
    <submittedName>
        <fullName evidence="5">Enoyl-CoA hydratase/carnithine racemase</fullName>
    </submittedName>
</protein>
<evidence type="ECO:0000256" key="2">
    <source>
        <dbReference type="ARBA" id="ARBA00023140"/>
    </source>
</evidence>
<dbReference type="GO" id="GO:0004165">
    <property type="term" value="F:delta(3)-delta(2)-enoyl-CoA isomerase activity"/>
    <property type="evidence" value="ECO:0007669"/>
    <property type="project" value="UniProtKB-ARBA"/>
</dbReference>
<keyword evidence="2" id="KW-0576">Peroxisome</keyword>
<dbReference type="PANTHER" id="PTHR43684:SF1">
    <property type="entry name" value="ENOYL-COA DELTA ISOMERASE 2"/>
    <property type="match status" value="1"/>
</dbReference>
<evidence type="ECO:0000256" key="3">
    <source>
        <dbReference type="ARBA" id="ARBA00023235"/>
    </source>
</evidence>
<dbReference type="OrthoDB" id="9797151at2"/>
<keyword evidence="6" id="KW-1185">Reference proteome</keyword>
<feature type="compositionally biased region" description="Pro residues" evidence="4">
    <location>
        <begin position="240"/>
        <end position="251"/>
    </location>
</feature>
<evidence type="ECO:0000313" key="5">
    <source>
        <dbReference type="EMBL" id="SEP27155.1"/>
    </source>
</evidence>